<reference evidence="5 6" key="1">
    <citation type="submission" date="2019-08" db="EMBL/GenBank/DDBJ databases">
        <title>Genomes of Subsaximicrobium wynnwilliamsii strains.</title>
        <authorList>
            <person name="Bowman J.P."/>
        </authorList>
    </citation>
    <scope>NUCLEOTIDE SEQUENCE [LARGE SCALE GENOMIC DNA]</scope>
    <source>
        <strain evidence="5 6">2-80-2</strain>
    </source>
</reference>
<comment type="caution">
    <text evidence="5">The sequence shown here is derived from an EMBL/GenBank/DDBJ whole genome shotgun (WGS) entry which is preliminary data.</text>
</comment>
<feature type="domain" description="HTH araC/xylS-type" evidence="4">
    <location>
        <begin position="1"/>
        <end position="88"/>
    </location>
</feature>
<dbReference type="OrthoDB" id="799767at2"/>
<organism evidence="5 6">
    <name type="scientific">Subsaximicrobium wynnwilliamsii</name>
    <dbReference type="NCBI Taxonomy" id="291179"/>
    <lineage>
        <taxon>Bacteria</taxon>
        <taxon>Pseudomonadati</taxon>
        <taxon>Bacteroidota</taxon>
        <taxon>Flavobacteriia</taxon>
        <taxon>Flavobacteriales</taxon>
        <taxon>Flavobacteriaceae</taxon>
        <taxon>Subsaximicrobium</taxon>
    </lineage>
</organism>
<dbReference type="PRINTS" id="PR00032">
    <property type="entry name" value="HTHARAC"/>
</dbReference>
<dbReference type="PROSITE" id="PS00041">
    <property type="entry name" value="HTH_ARAC_FAMILY_1"/>
    <property type="match status" value="1"/>
</dbReference>
<dbReference type="Pfam" id="PF12833">
    <property type="entry name" value="HTH_18"/>
    <property type="match status" value="1"/>
</dbReference>
<dbReference type="AlphaFoldDB" id="A0A5C6ZAM0"/>
<sequence>MDFPSLKDFALQIGTNEFKLKYGFKELYGTTVYRFLVQERLRKAQMMIQYSDLPLKSIAYMTGFKSMPHFSRTFKKRYGYSPSALRNNSIEDND</sequence>
<keyword evidence="1" id="KW-0805">Transcription regulation</keyword>
<dbReference type="EMBL" id="VORO01000032">
    <property type="protein sequence ID" value="TXD87005.1"/>
    <property type="molecule type" value="Genomic_DNA"/>
</dbReference>
<evidence type="ECO:0000313" key="5">
    <source>
        <dbReference type="EMBL" id="TXD87005.1"/>
    </source>
</evidence>
<evidence type="ECO:0000313" key="6">
    <source>
        <dbReference type="Proteomes" id="UP000321578"/>
    </source>
</evidence>
<dbReference type="PANTHER" id="PTHR43280:SF2">
    <property type="entry name" value="HTH-TYPE TRANSCRIPTIONAL REGULATOR EXSA"/>
    <property type="match status" value="1"/>
</dbReference>
<name>A0A5C6ZAM0_9FLAO</name>
<dbReference type="InterPro" id="IPR018060">
    <property type="entry name" value="HTH_AraC"/>
</dbReference>
<dbReference type="SUPFAM" id="SSF46689">
    <property type="entry name" value="Homeodomain-like"/>
    <property type="match status" value="1"/>
</dbReference>
<dbReference type="InterPro" id="IPR018062">
    <property type="entry name" value="HTH_AraC-typ_CS"/>
</dbReference>
<dbReference type="SMART" id="SM00342">
    <property type="entry name" value="HTH_ARAC"/>
    <property type="match status" value="1"/>
</dbReference>
<keyword evidence="3" id="KW-0804">Transcription</keyword>
<accession>A0A5C6ZAM0</accession>
<evidence type="ECO:0000256" key="3">
    <source>
        <dbReference type="ARBA" id="ARBA00023163"/>
    </source>
</evidence>
<protein>
    <submittedName>
        <fullName evidence="5">Helix-turn-helix transcriptional regulator</fullName>
    </submittedName>
</protein>
<dbReference type="Proteomes" id="UP000321578">
    <property type="component" value="Unassembled WGS sequence"/>
</dbReference>
<evidence type="ECO:0000256" key="1">
    <source>
        <dbReference type="ARBA" id="ARBA00023015"/>
    </source>
</evidence>
<proteinExistence type="predicted"/>
<dbReference type="Gene3D" id="1.10.10.60">
    <property type="entry name" value="Homeodomain-like"/>
    <property type="match status" value="1"/>
</dbReference>
<dbReference type="InterPro" id="IPR009057">
    <property type="entry name" value="Homeodomain-like_sf"/>
</dbReference>
<dbReference type="PANTHER" id="PTHR43280">
    <property type="entry name" value="ARAC-FAMILY TRANSCRIPTIONAL REGULATOR"/>
    <property type="match status" value="1"/>
</dbReference>
<dbReference type="InterPro" id="IPR020449">
    <property type="entry name" value="Tscrpt_reg_AraC-type_HTH"/>
</dbReference>
<keyword evidence="2" id="KW-0238">DNA-binding</keyword>
<dbReference type="GO" id="GO:0043565">
    <property type="term" value="F:sequence-specific DNA binding"/>
    <property type="evidence" value="ECO:0007669"/>
    <property type="project" value="InterPro"/>
</dbReference>
<dbReference type="PROSITE" id="PS01124">
    <property type="entry name" value="HTH_ARAC_FAMILY_2"/>
    <property type="match status" value="1"/>
</dbReference>
<evidence type="ECO:0000259" key="4">
    <source>
        <dbReference type="PROSITE" id="PS01124"/>
    </source>
</evidence>
<keyword evidence="6" id="KW-1185">Reference proteome</keyword>
<evidence type="ECO:0000256" key="2">
    <source>
        <dbReference type="ARBA" id="ARBA00023125"/>
    </source>
</evidence>
<dbReference type="RefSeq" id="WP_147088231.1">
    <property type="nucleotide sequence ID" value="NZ_VORM01000034.1"/>
</dbReference>
<gene>
    <name evidence="5" type="ORF">ESY86_18620</name>
</gene>
<dbReference type="GO" id="GO:0003700">
    <property type="term" value="F:DNA-binding transcription factor activity"/>
    <property type="evidence" value="ECO:0007669"/>
    <property type="project" value="InterPro"/>
</dbReference>